<reference evidence="2" key="1">
    <citation type="submission" date="2023-04" db="EMBL/GenBank/DDBJ databases">
        <title>Phytophthora fragariaefolia NBRC 109709.</title>
        <authorList>
            <person name="Ichikawa N."/>
            <person name="Sato H."/>
            <person name="Tonouchi N."/>
        </authorList>
    </citation>
    <scope>NUCLEOTIDE SEQUENCE</scope>
    <source>
        <strain evidence="2">NBRC 109709</strain>
    </source>
</reference>
<proteinExistence type="predicted"/>
<dbReference type="OrthoDB" id="159965at2759"/>
<comment type="caution">
    <text evidence="2">The sequence shown here is derived from an EMBL/GenBank/DDBJ whole genome shotgun (WGS) entry which is preliminary data.</text>
</comment>
<dbReference type="Proteomes" id="UP001165121">
    <property type="component" value="Unassembled WGS sequence"/>
</dbReference>
<evidence type="ECO:0000256" key="1">
    <source>
        <dbReference type="SAM" id="MobiDB-lite"/>
    </source>
</evidence>
<organism evidence="2 3">
    <name type="scientific">Phytophthora fragariaefolia</name>
    <dbReference type="NCBI Taxonomy" id="1490495"/>
    <lineage>
        <taxon>Eukaryota</taxon>
        <taxon>Sar</taxon>
        <taxon>Stramenopiles</taxon>
        <taxon>Oomycota</taxon>
        <taxon>Peronosporomycetes</taxon>
        <taxon>Peronosporales</taxon>
        <taxon>Peronosporaceae</taxon>
        <taxon>Phytophthora</taxon>
    </lineage>
</organism>
<keyword evidence="3" id="KW-1185">Reference proteome</keyword>
<dbReference type="AlphaFoldDB" id="A0A9W6TUR0"/>
<gene>
    <name evidence="2" type="ORF">Pfra01_000240000</name>
</gene>
<protein>
    <submittedName>
        <fullName evidence="2">Unnamed protein product</fullName>
    </submittedName>
</protein>
<evidence type="ECO:0000313" key="2">
    <source>
        <dbReference type="EMBL" id="GMF20359.1"/>
    </source>
</evidence>
<name>A0A9W6TUR0_9STRA</name>
<feature type="compositionally biased region" description="Low complexity" evidence="1">
    <location>
        <begin position="113"/>
        <end position="124"/>
    </location>
</feature>
<feature type="region of interest" description="Disordered" evidence="1">
    <location>
        <begin position="1"/>
        <end position="150"/>
    </location>
</feature>
<accession>A0A9W6TUR0</accession>
<dbReference type="EMBL" id="BSXT01000194">
    <property type="protein sequence ID" value="GMF20359.1"/>
    <property type="molecule type" value="Genomic_DNA"/>
</dbReference>
<feature type="compositionally biased region" description="Polar residues" evidence="1">
    <location>
        <begin position="125"/>
        <end position="137"/>
    </location>
</feature>
<sequence>MKMGEFEYTPPRGKKAKPRGEDVEVDPVNDSIATPYAPEFSTVRLSTAVGEEPTPSSGKTPSPDRVSESASNRKRKRSDAGERRRTSVYPKTLYPEKITSPFTSPSLRRKYSSRSSISSPSRQRGQTPTKAPQQATNEALLDDDTPTTPEFDLTSPLLRTQLKAMTPNTPLSNRLVGASLDIGSVSQETRLQGYDDSFNAGEPAPKFELSLLPSVFQVNPGFRASLC</sequence>
<evidence type="ECO:0000313" key="3">
    <source>
        <dbReference type="Proteomes" id="UP001165121"/>
    </source>
</evidence>